<sequence length="369" mass="39806">MKFCLGVLAAALLGGASAVASPAADTYAVARDCTRSALPCYTSLQLALNAAERDQSERWIEIRVMPGDYEEKPVIRRNRIKIVGAGRNVSRLHFGAVAQTSGRYHRANWGTPGSATLTINAAEVRISDITIENTFDYLANDALAGSDEGKIANPQAVALLLDVASDSVAISDAAILGYQDTLFTNGGRAWIARSLISGNIDFIFGNGQLLIEDSEIRTRKRAAEIAPGEFHSFIAAPSTPLSQSTGLVIYRSRLTREPGVPDASVALARPWHPTKRFADGRYADPEAVGHALFIECHMDAHIHPDHWAPMNGTSRDGTMGTVFHPQDARFAERGSTGPGAASKPIGMTWRDARSLQEIRQEFASIPLGR</sequence>
<proteinExistence type="inferred from homology"/>
<dbReference type="AlphaFoldDB" id="A0A0B8ZPA2"/>
<dbReference type="InterPro" id="IPR000070">
    <property type="entry name" value="Pectinesterase_cat"/>
</dbReference>
<evidence type="ECO:0000259" key="5">
    <source>
        <dbReference type="Pfam" id="PF01095"/>
    </source>
</evidence>
<gene>
    <name evidence="6" type="ORF">NJ75_02879</name>
</gene>
<keyword evidence="2" id="KW-0378">Hydrolase</keyword>
<dbReference type="PATRIC" id="fig|48936.3.peg.2892"/>
<dbReference type="GO" id="GO:0009279">
    <property type="term" value="C:cell outer membrane"/>
    <property type="evidence" value="ECO:0007669"/>
    <property type="project" value="TreeGrafter"/>
</dbReference>
<evidence type="ECO:0000313" key="6">
    <source>
        <dbReference type="EMBL" id="KHS44953.1"/>
    </source>
</evidence>
<comment type="caution">
    <text evidence="6">The sequence shown here is derived from an EMBL/GenBank/DDBJ whole genome shotgun (WGS) entry which is preliminary data.</text>
</comment>
<dbReference type="Proteomes" id="UP000031338">
    <property type="component" value="Unassembled WGS sequence"/>
</dbReference>
<keyword evidence="3" id="KW-0063">Aspartyl esterase</keyword>
<name>A0A0B8ZPA2_9SPHN</name>
<accession>A0A0B8ZPA2</accession>
<evidence type="ECO:0000256" key="3">
    <source>
        <dbReference type="ARBA" id="ARBA00023085"/>
    </source>
</evidence>
<organism evidence="6 7">
    <name type="scientific">Novosphingobium subterraneum</name>
    <dbReference type="NCBI Taxonomy" id="48936"/>
    <lineage>
        <taxon>Bacteria</taxon>
        <taxon>Pseudomonadati</taxon>
        <taxon>Pseudomonadota</taxon>
        <taxon>Alphaproteobacteria</taxon>
        <taxon>Sphingomonadales</taxon>
        <taxon>Sphingomonadaceae</taxon>
        <taxon>Novosphingobium</taxon>
    </lineage>
</organism>
<dbReference type="PANTHER" id="PTHR31321">
    <property type="entry name" value="ACYL-COA THIOESTER HYDROLASE YBHC-RELATED"/>
    <property type="match status" value="1"/>
</dbReference>
<feature type="domain" description="Pectinesterase catalytic" evidence="5">
    <location>
        <begin position="41"/>
        <end position="343"/>
    </location>
</feature>
<evidence type="ECO:0000256" key="1">
    <source>
        <dbReference type="ARBA" id="ARBA00008891"/>
    </source>
</evidence>
<dbReference type="Gene3D" id="2.160.20.10">
    <property type="entry name" value="Single-stranded right-handed beta-helix, Pectin lyase-like"/>
    <property type="match status" value="1"/>
</dbReference>
<keyword evidence="4" id="KW-0732">Signal</keyword>
<dbReference type="GO" id="GO:0042545">
    <property type="term" value="P:cell wall modification"/>
    <property type="evidence" value="ECO:0007669"/>
    <property type="project" value="InterPro"/>
</dbReference>
<dbReference type="Pfam" id="PF01095">
    <property type="entry name" value="Pectinesterase"/>
    <property type="match status" value="1"/>
</dbReference>
<dbReference type="STRING" id="48936.NJ75_02879"/>
<dbReference type="GO" id="GO:0030599">
    <property type="term" value="F:pectinesterase activity"/>
    <property type="evidence" value="ECO:0007669"/>
    <property type="project" value="InterPro"/>
</dbReference>
<evidence type="ECO:0000313" key="7">
    <source>
        <dbReference type="Proteomes" id="UP000031338"/>
    </source>
</evidence>
<protein>
    <submittedName>
        <fullName evidence="6">Pectinesterase</fullName>
    </submittedName>
</protein>
<evidence type="ECO:0000256" key="2">
    <source>
        <dbReference type="ARBA" id="ARBA00022801"/>
    </source>
</evidence>
<feature type="chain" id="PRO_5011112398" evidence="4">
    <location>
        <begin position="21"/>
        <end position="369"/>
    </location>
</feature>
<dbReference type="SUPFAM" id="SSF51126">
    <property type="entry name" value="Pectin lyase-like"/>
    <property type="match status" value="1"/>
</dbReference>
<evidence type="ECO:0000256" key="4">
    <source>
        <dbReference type="SAM" id="SignalP"/>
    </source>
</evidence>
<dbReference type="InterPro" id="IPR012334">
    <property type="entry name" value="Pectin_lyas_fold"/>
</dbReference>
<keyword evidence="7" id="KW-1185">Reference proteome</keyword>
<dbReference type="InterPro" id="IPR011050">
    <property type="entry name" value="Pectin_lyase_fold/virulence"/>
</dbReference>
<reference evidence="6 7" key="1">
    <citation type="submission" date="2014-10" db="EMBL/GenBank/DDBJ databases">
        <title>Draft genome sequence of Novosphingobium subterraneum DSM 12447.</title>
        <authorList>
            <person name="Gan H.M."/>
            <person name="Gan H.Y."/>
            <person name="Savka M.A."/>
        </authorList>
    </citation>
    <scope>NUCLEOTIDE SEQUENCE [LARGE SCALE GENOMIC DNA]</scope>
    <source>
        <strain evidence="6 7">DSM 12447</strain>
    </source>
</reference>
<comment type="similarity">
    <text evidence="1">Belongs to the pectinesterase family.</text>
</comment>
<dbReference type="RefSeq" id="WP_039335590.1">
    <property type="nucleotide sequence ID" value="NZ_JRVC01000014.1"/>
</dbReference>
<dbReference type="PANTHER" id="PTHR31321:SF57">
    <property type="entry name" value="PECTINESTERASE 53-RELATED"/>
    <property type="match status" value="1"/>
</dbReference>
<feature type="signal peptide" evidence="4">
    <location>
        <begin position="1"/>
        <end position="20"/>
    </location>
</feature>
<dbReference type="EMBL" id="JRVC01000014">
    <property type="protein sequence ID" value="KHS44953.1"/>
    <property type="molecule type" value="Genomic_DNA"/>
</dbReference>